<dbReference type="RefSeq" id="WP_014214807.1">
    <property type="nucleotide sequence ID" value="NC_016605.1"/>
</dbReference>
<dbReference type="Gene3D" id="1.10.10.10">
    <property type="entry name" value="Winged helix-like DNA-binding domain superfamily/Winged helix DNA-binding domain"/>
    <property type="match status" value="1"/>
</dbReference>
<dbReference type="GO" id="GO:0003677">
    <property type="term" value="F:DNA binding"/>
    <property type="evidence" value="ECO:0007669"/>
    <property type="project" value="UniProtKB-KW"/>
</dbReference>
<sequence>MDLSKIEKWISIYNRAVREWINIQLKDVPELNDSNYYYVLLVFENPGVSQKDLIKGIYREQSIVTKAIKFLIEHGWLRREKNAQDRRKSKIFVTEKGRSNYQFLKGIASGASEFATQGLSENEAMQLQLLIKKATKPIL</sequence>
<keyword evidence="2" id="KW-0238">DNA-binding</keyword>
<proteinExistence type="predicted"/>
<dbReference type="PROSITE" id="PS50995">
    <property type="entry name" value="HTH_MARR_2"/>
    <property type="match status" value="1"/>
</dbReference>
<evidence type="ECO:0000256" key="3">
    <source>
        <dbReference type="ARBA" id="ARBA00023163"/>
    </source>
</evidence>
<dbReference type="Pfam" id="PF01047">
    <property type="entry name" value="MarR"/>
    <property type="match status" value="1"/>
</dbReference>
<evidence type="ECO:0000313" key="6">
    <source>
        <dbReference type="Proteomes" id="UP000005444"/>
    </source>
</evidence>
<dbReference type="HOGENOM" id="CLU_083287_18_0_9"/>
<dbReference type="PATRIC" id="fig|701521.8.peg.277"/>
<name>G8PAQ0_PEDCP</name>
<dbReference type="EMBL" id="CP003137">
    <property type="protein sequence ID" value="AEV94609.1"/>
    <property type="molecule type" value="Genomic_DNA"/>
</dbReference>
<dbReference type="GO" id="GO:0003700">
    <property type="term" value="F:DNA-binding transcription factor activity"/>
    <property type="evidence" value="ECO:0007669"/>
    <property type="project" value="InterPro"/>
</dbReference>
<dbReference type="PANTHER" id="PTHR42756">
    <property type="entry name" value="TRANSCRIPTIONAL REGULATOR, MARR"/>
    <property type="match status" value="1"/>
</dbReference>
<dbReference type="Proteomes" id="UP000005444">
    <property type="component" value="Chromosome"/>
</dbReference>
<organism evidence="5 6">
    <name type="scientific">Pediococcus claussenii (strain ATCC BAA-344 / DSM 14800 / JCM 18046 / KCTC 3811 / LMG 21948 / P06)</name>
    <dbReference type="NCBI Taxonomy" id="701521"/>
    <lineage>
        <taxon>Bacteria</taxon>
        <taxon>Bacillati</taxon>
        <taxon>Bacillota</taxon>
        <taxon>Bacilli</taxon>
        <taxon>Lactobacillales</taxon>
        <taxon>Lactobacillaceae</taxon>
        <taxon>Pediococcus</taxon>
    </lineage>
</organism>
<dbReference type="PANTHER" id="PTHR42756:SF1">
    <property type="entry name" value="TRANSCRIPTIONAL REPRESSOR OF EMRAB OPERON"/>
    <property type="match status" value="1"/>
</dbReference>
<evidence type="ECO:0000256" key="2">
    <source>
        <dbReference type="ARBA" id="ARBA00023125"/>
    </source>
</evidence>
<keyword evidence="6" id="KW-1185">Reference proteome</keyword>
<dbReference type="eggNOG" id="COG1846">
    <property type="taxonomic scope" value="Bacteria"/>
</dbReference>
<keyword evidence="3" id="KW-0804">Transcription</keyword>
<dbReference type="InterPro" id="IPR036388">
    <property type="entry name" value="WH-like_DNA-bd_sf"/>
</dbReference>
<keyword evidence="1" id="KW-0805">Transcription regulation</keyword>
<protein>
    <submittedName>
        <fullName evidence="5">Transcriptional regulator, MarR family</fullName>
    </submittedName>
</protein>
<evidence type="ECO:0000259" key="4">
    <source>
        <dbReference type="PROSITE" id="PS50995"/>
    </source>
</evidence>
<dbReference type="InterPro" id="IPR000835">
    <property type="entry name" value="HTH_MarR-typ"/>
</dbReference>
<gene>
    <name evidence="5" type="ordered locus">PECL_297</name>
</gene>
<evidence type="ECO:0000313" key="5">
    <source>
        <dbReference type="EMBL" id="AEV94609.1"/>
    </source>
</evidence>
<reference evidence="5 6" key="1">
    <citation type="journal article" date="2012" name="J. Bacteriol.">
        <title>Complete Genome Sequence of the Beer Spoilage Organism Pediococcus claussenii ATCC BAA-344T.</title>
        <authorList>
            <person name="Pittet V."/>
            <person name="Abegunde T."/>
            <person name="Marfleet T."/>
            <person name="Haakensen M."/>
            <person name="Morrow K."/>
            <person name="Jayaprakash T."/>
            <person name="Schroeder K."/>
            <person name="Trost B."/>
            <person name="Byrns S."/>
            <person name="Bergsveinson J."/>
            <person name="Kusalik A."/>
            <person name="Ziola B."/>
        </authorList>
    </citation>
    <scope>NUCLEOTIDE SEQUENCE [LARGE SCALE GENOMIC DNA]</scope>
    <source>
        <strain evidence="5 6">ATCC BAA-344</strain>
    </source>
</reference>
<accession>G8PAQ0</accession>
<dbReference type="STRING" id="701521.PECL_297"/>
<dbReference type="SMART" id="SM00347">
    <property type="entry name" value="HTH_MARR"/>
    <property type="match status" value="1"/>
</dbReference>
<dbReference type="SUPFAM" id="SSF46785">
    <property type="entry name" value="Winged helix' DNA-binding domain"/>
    <property type="match status" value="1"/>
</dbReference>
<dbReference type="KEGG" id="pce:PECL_297"/>
<evidence type="ECO:0000256" key="1">
    <source>
        <dbReference type="ARBA" id="ARBA00023015"/>
    </source>
</evidence>
<dbReference type="PRINTS" id="PR00598">
    <property type="entry name" value="HTHMARR"/>
</dbReference>
<feature type="domain" description="HTH marR-type" evidence="4">
    <location>
        <begin position="1"/>
        <end position="136"/>
    </location>
</feature>
<dbReference type="InterPro" id="IPR036390">
    <property type="entry name" value="WH_DNA-bd_sf"/>
</dbReference>
<dbReference type="AlphaFoldDB" id="G8PAQ0"/>